<name>H0HUF3_9HYPH</name>
<proteinExistence type="predicted"/>
<organism evidence="1 2">
    <name type="scientific">Mesorhizobium alhagi CCNWXJ12-2</name>
    <dbReference type="NCBI Taxonomy" id="1107882"/>
    <lineage>
        <taxon>Bacteria</taxon>
        <taxon>Pseudomonadati</taxon>
        <taxon>Pseudomonadota</taxon>
        <taxon>Alphaproteobacteria</taxon>
        <taxon>Hyphomicrobiales</taxon>
        <taxon>Phyllobacteriaceae</taxon>
        <taxon>Allomesorhizobium</taxon>
    </lineage>
</organism>
<accession>H0HUF3</accession>
<keyword evidence="2" id="KW-1185">Reference proteome</keyword>
<sequence length="201" mass="21713">MTSLQPSATTPTPPAAPHVIGDYLVSDIAEAQRRLSALLGSEEPVSADVLHAAVEDPLYAMHLMASRSSPELLAILLQRPPRREEDPLKQALPETPADQSKAALLSRFARSMFEWSKTDFELASPEQHEARLAACRACPNLRAPTGSLFQRIAASAGLDGHTCSLCGCAVAAKSRIAREMCPGADPNRPGFNRWGQEFGKR</sequence>
<dbReference type="OrthoDB" id="8479451at2"/>
<dbReference type="Proteomes" id="UP000003250">
    <property type="component" value="Unassembled WGS sequence"/>
</dbReference>
<gene>
    <name evidence="1" type="ORF">MAXJ12_18973</name>
</gene>
<dbReference type="EMBL" id="AHAM01000152">
    <property type="protein sequence ID" value="EHK55648.1"/>
    <property type="molecule type" value="Genomic_DNA"/>
</dbReference>
<reference evidence="1 2" key="1">
    <citation type="journal article" date="2012" name="J. Bacteriol.">
        <title>Draft Genome Sequence of Mesorhizobium alhagi CCNWXJ12-2T, a Novel Salt-Resistant Species Isolated from the Desert of Northwestern China.</title>
        <authorList>
            <person name="Zhou M."/>
            <person name="Chen W."/>
            <person name="Chen H."/>
            <person name="Wei G."/>
        </authorList>
    </citation>
    <scope>NUCLEOTIDE SEQUENCE [LARGE SCALE GENOMIC DNA]</scope>
    <source>
        <strain evidence="1 2">CCNWXJ12-2</strain>
    </source>
</reference>
<dbReference type="AlphaFoldDB" id="H0HUF3"/>
<evidence type="ECO:0000313" key="2">
    <source>
        <dbReference type="Proteomes" id="UP000003250"/>
    </source>
</evidence>
<protein>
    <submittedName>
        <fullName evidence="1">Uncharacterized protein</fullName>
    </submittedName>
</protein>
<evidence type="ECO:0000313" key="1">
    <source>
        <dbReference type="EMBL" id="EHK55648.1"/>
    </source>
</evidence>
<dbReference type="RefSeq" id="WP_008837413.1">
    <property type="nucleotide sequence ID" value="NZ_AHAM01000152.1"/>
</dbReference>